<feature type="domain" description="PIN" evidence="1">
    <location>
        <begin position="6"/>
        <end position="115"/>
    </location>
</feature>
<evidence type="ECO:0000313" key="2">
    <source>
        <dbReference type="EMBL" id="MFD2531794.1"/>
    </source>
</evidence>
<dbReference type="Proteomes" id="UP001597460">
    <property type="component" value="Unassembled WGS sequence"/>
</dbReference>
<dbReference type="RefSeq" id="WP_390299497.1">
    <property type="nucleotide sequence ID" value="NZ_JBHULI010000013.1"/>
</dbReference>
<organism evidence="2 3">
    <name type="scientific">Gracilimonas halophila</name>
    <dbReference type="NCBI Taxonomy" id="1834464"/>
    <lineage>
        <taxon>Bacteria</taxon>
        <taxon>Pseudomonadati</taxon>
        <taxon>Balneolota</taxon>
        <taxon>Balneolia</taxon>
        <taxon>Balneolales</taxon>
        <taxon>Balneolaceae</taxon>
        <taxon>Gracilimonas</taxon>
    </lineage>
</organism>
<dbReference type="InterPro" id="IPR002716">
    <property type="entry name" value="PIN_dom"/>
</dbReference>
<dbReference type="Pfam" id="PF01850">
    <property type="entry name" value="PIN"/>
    <property type="match status" value="1"/>
</dbReference>
<comment type="caution">
    <text evidence="2">The sequence shown here is derived from an EMBL/GenBank/DDBJ whole genome shotgun (WGS) entry which is preliminary data.</text>
</comment>
<evidence type="ECO:0000313" key="3">
    <source>
        <dbReference type="Proteomes" id="UP001597460"/>
    </source>
</evidence>
<proteinExistence type="predicted"/>
<reference evidence="3" key="1">
    <citation type="journal article" date="2019" name="Int. J. Syst. Evol. Microbiol.">
        <title>The Global Catalogue of Microorganisms (GCM) 10K type strain sequencing project: providing services to taxonomists for standard genome sequencing and annotation.</title>
        <authorList>
            <consortium name="The Broad Institute Genomics Platform"/>
            <consortium name="The Broad Institute Genome Sequencing Center for Infectious Disease"/>
            <person name="Wu L."/>
            <person name="Ma J."/>
        </authorList>
    </citation>
    <scope>NUCLEOTIDE SEQUENCE [LARGE SCALE GENOMIC DNA]</scope>
    <source>
        <strain evidence="3">KCTC 52042</strain>
    </source>
</reference>
<protein>
    <submittedName>
        <fullName evidence="2">Type II toxin-antitoxin system VapC family toxin</fullName>
    </submittedName>
</protein>
<keyword evidence="3" id="KW-1185">Reference proteome</keyword>
<evidence type="ECO:0000259" key="1">
    <source>
        <dbReference type="Pfam" id="PF01850"/>
    </source>
</evidence>
<dbReference type="EMBL" id="JBHULI010000013">
    <property type="protein sequence ID" value="MFD2531794.1"/>
    <property type="molecule type" value="Genomic_DNA"/>
</dbReference>
<sequence>MSGNNIVADTSLLVNFFNGVEPAGKILQGQHIWVSAITEIELLSYSGLTKKQSTIIRSFLDECTITELSPSIRKIAIEVRKKDKLKLPDAVIAATSIYLDFPLITMDNDFEKVKDLNAIVLETEV</sequence>
<dbReference type="Gene3D" id="3.40.50.1010">
    <property type="entry name" value="5'-nuclease"/>
    <property type="match status" value="1"/>
</dbReference>
<dbReference type="CDD" id="cd18738">
    <property type="entry name" value="PIN_VapC4-5_FitB-like"/>
    <property type="match status" value="1"/>
</dbReference>
<gene>
    <name evidence="2" type="ORF">ACFSVN_04990</name>
</gene>
<dbReference type="InterPro" id="IPR029060">
    <property type="entry name" value="PIN-like_dom_sf"/>
</dbReference>
<accession>A0ABW5JGB9</accession>
<name>A0ABW5JGB9_9BACT</name>
<dbReference type="SUPFAM" id="SSF88723">
    <property type="entry name" value="PIN domain-like"/>
    <property type="match status" value="1"/>
</dbReference>